<keyword evidence="6" id="KW-0653">Protein transport</keyword>
<dbReference type="Pfam" id="PF00528">
    <property type="entry name" value="BPD_transp_1"/>
    <property type="match status" value="1"/>
</dbReference>
<feature type="transmembrane region" description="Helical" evidence="9">
    <location>
        <begin position="102"/>
        <end position="126"/>
    </location>
</feature>
<dbReference type="EMBL" id="JANCLU010000002">
    <property type="protein sequence ID" value="MCP8937511.1"/>
    <property type="molecule type" value="Genomic_DNA"/>
</dbReference>
<comment type="subcellular location">
    <subcellularLocation>
        <location evidence="1 9">Cell membrane</location>
        <topology evidence="1 9">Multi-pass membrane protein</topology>
    </subcellularLocation>
</comment>
<evidence type="ECO:0000256" key="3">
    <source>
        <dbReference type="ARBA" id="ARBA00022475"/>
    </source>
</evidence>
<keyword evidence="4 9" id="KW-0812">Transmembrane</keyword>
<accession>A0ABT1L8V1</accession>
<protein>
    <submittedName>
        <fullName evidence="11">ABC transporter permease</fullName>
    </submittedName>
</protein>
<dbReference type="InterPro" id="IPR050366">
    <property type="entry name" value="BP-dependent_transpt_permease"/>
</dbReference>
<organism evidence="11 12">
    <name type="scientific">Alsobacter ponti</name>
    <dbReference type="NCBI Taxonomy" id="2962936"/>
    <lineage>
        <taxon>Bacteria</taxon>
        <taxon>Pseudomonadati</taxon>
        <taxon>Pseudomonadota</taxon>
        <taxon>Alphaproteobacteria</taxon>
        <taxon>Hyphomicrobiales</taxon>
        <taxon>Alsobacteraceae</taxon>
        <taxon>Alsobacter</taxon>
    </lineage>
</organism>
<dbReference type="Pfam" id="PF12911">
    <property type="entry name" value="OppC_N"/>
    <property type="match status" value="1"/>
</dbReference>
<evidence type="ECO:0000256" key="2">
    <source>
        <dbReference type="ARBA" id="ARBA00022448"/>
    </source>
</evidence>
<dbReference type="PANTHER" id="PTHR43386:SF1">
    <property type="entry name" value="D,D-DIPEPTIDE TRANSPORT SYSTEM PERMEASE PROTEIN DDPC-RELATED"/>
    <property type="match status" value="1"/>
</dbReference>
<evidence type="ECO:0000256" key="4">
    <source>
        <dbReference type="ARBA" id="ARBA00022692"/>
    </source>
</evidence>
<evidence type="ECO:0000313" key="12">
    <source>
        <dbReference type="Proteomes" id="UP001205890"/>
    </source>
</evidence>
<feature type="transmembrane region" description="Helical" evidence="9">
    <location>
        <begin position="265"/>
        <end position="287"/>
    </location>
</feature>
<comment type="caution">
    <text evidence="11">The sequence shown here is derived from an EMBL/GenBank/DDBJ whole genome shotgun (WGS) entry which is preliminary data.</text>
</comment>
<name>A0ABT1L8V1_9HYPH</name>
<evidence type="ECO:0000256" key="8">
    <source>
        <dbReference type="ARBA" id="ARBA00023136"/>
    </source>
</evidence>
<keyword evidence="5" id="KW-0571">Peptide transport</keyword>
<keyword evidence="8 9" id="KW-0472">Membrane</keyword>
<evidence type="ECO:0000256" key="7">
    <source>
        <dbReference type="ARBA" id="ARBA00022989"/>
    </source>
</evidence>
<dbReference type="Gene3D" id="1.10.3720.10">
    <property type="entry name" value="MetI-like"/>
    <property type="match status" value="1"/>
</dbReference>
<evidence type="ECO:0000256" key="5">
    <source>
        <dbReference type="ARBA" id="ARBA00022856"/>
    </source>
</evidence>
<dbReference type="Proteomes" id="UP001205890">
    <property type="component" value="Unassembled WGS sequence"/>
</dbReference>
<reference evidence="11 12" key="1">
    <citation type="submission" date="2022-07" db="EMBL/GenBank/DDBJ databases">
        <authorList>
            <person name="Li W.-J."/>
            <person name="Deng Q.-Q."/>
        </authorList>
    </citation>
    <scope>NUCLEOTIDE SEQUENCE [LARGE SCALE GENOMIC DNA]</scope>
    <source>
        <strain evidence="11 12">SYSU M60028</strain>
    </source>
</reference>
<dbReference type="InterPro" id="IPR000515">
    <property type="entry name" value="MetI-like"/>
</dbReference>
<feature type="transmembrane region" description="Helical" evidence="9">
    <location>
        <begin position="33"/>
        <end position="53"/>
    </location>
</feature>
<keyword evidence="2 9" id="KW-0813">Transport</keyword>
<dbReference type="InterPro" id="IPR025966">
    <property type="entry name" value="OppC_N"/>
</dbReference>
<dbReference type="PANTHER" id="PTHR43386">
    <property type="entry name" value="OLIGOPEPTIDE TRANSPORT SYSTEM PERMEASE PROTEIN APPC"/>
    <property type="match status" value="1"/>
</dbReference>
<keyword evidence="12" id="KW-1185">Reference proteome</keyword>
<proteinExistence type="inferred from homology"/>
<gene>
    <name evidence="11" type="ORF">NK718_03200</name>
</gene>
<evidence type="ECO:0000259" key="10">
    <source>
        <dbReference type="PROSITE" id="PS50928"/>
    </source>
</evidence>
<dbReference type="RefSeq" id="WP_254738567.1">
    <property type="nucleotide sequence ID" value="NZ_JANCLU010000002.1"/>
</dbReference>
<dbReference type="CDD" id="cd06261">
    <property type="entry name" value="TM_PBP2"/>
    <property type="match status" value="1"/>
</dbReference>
<dbReference type="InterPro" id="IPR035906">
    <property type="entry name" value="MetI-like_sf"/>
</dbReference>
<feature type="transmembrane region" description="Helical" evidence="9">
    <location>
        <begin position="215"/>
        <end position="245"/>
    </location>
</feature>
<evidence type="ECO:0000313" key="11">
    <source>
        <dbReference type="EMBL" id="MCP8937511.1"/>
    </source>
</evidence>
<sequence length="300" mass="31756">MSAIPASPALRAAGPASPGRLGLQTFLANRMSLASAVIVLLILAAAVAAPLVAPHDPNETDLLRRLQPPAWLEGGEWSYLFGCDALGRDILSRIVFGARVSIFIGVAVVALATAIGIALGLAAGYLRGWTDIAISRVVDVLLGFPYLIFAIALMAMMGPGLQNIVLALVYKEWVIPCRVVRGETLAMRQTEFVEAARAVGATRGRIMFGEILPNILSPVIVVATIRMAHVIILEASLSFLGLGVQPPTASWGSMVADGRAFILDAWWVSTFPGLAILVLVLAINVASQGLRDAFDPKIND</sequence>
<comment type="similarity">
    <text evidence="9">Belongs to the binding-protein-dependent transport system permease family.</text>
</comment>
<evidence type="ECO:0000256" key="6">
    <source>
        <dbReference type="ARBA" id="ARBA00022927"/>
    </source>
</evidence>
<feature type="domain" description="ABC transmembrane type-1" evidence="10">
    <location>
        <begin position="98"/>
        <end position="287"/>
    </location>
</feature>
<evidence type="ECO:0000256" key="1">
    <source>
        <dbReference type="ARBA" id="ARBA00004651"/>
    </source>
</evidence>
<keyword evidence="3" id="KW-1003">Cell membrane</keyword>
<keyword evidence="7 9" id="KW-1133">Transmembrane helix</keyword>
<evidence type="ECO:0000256" key="9">
    <source>
        <dbReference type="RuleBase" id="RU363032"/>
    </source>
</evidence>
<dbReference type="PROSITE" id="PS50928">
    <property type="entry name" value="ABC_TM1"/>
    <property type="match status" value="1"/>
</dbReference>
<dbReference type="SUPFAM" id="SSF161098">
    <property type="entry name" value="MetI-like"/>
    <property type="match status" value="1"/>
</dbReference>